<keyword evidence="1" id="KW-0472">Membrane</keyword>
<sequence>MKITYFISLITCGIILIVYLVNPFAIWDSATKGFYDPLYIQNIFGISNTGVFTYINKFIGFIFWVSILLCLSLIFVKINKKKKEKIALACLITITFIILLPKIYHLIF</sequence>
<reference evidence="2 3" key="1">
    <citation type="submission" date="2016-07" db="EMBL/GenBank/DDBJ databases">
        <title>Revisiting the taxonomy of the Elizabethkingia Genus using Whole-Genome Sequencing, Optical Mapping, and MALDI-TOF, along with proposal of three novel Elizabethkingia species: Elizabethkingia bruuniana sp. nov., Elizabethkingia ursingii sp. nov., and Elizabethkingia occulta sp. nov.</title>
        <authorList>
            <person name="Nicholson A.C."/>
        </authorList>
    </citation>
    <scope>NUCLEOTIDE SEQUENCE [LARGE SCALE GENOMIC DNA]</scope>
    <source>
        <strain evidence="2 3">F3201</strain>
    </source>
</reference>
<organism evidence="2 3">
    <name type="scientific">Elizabethkingia anophelis</name>
    <dbReference type="NCBI Taxonomy" id="1117645"/>
    <lineage>
        <taxon>Bacteria</taxon>
        <taxon>Pseudomonadati</taxon>
        <taxon>Bacteroidota</taxon>
        <taxon>Flavobacteriia</taxon>
        <taxon>Flavobacteriales</taxon>
        <taxon>Weeksellaceae</taxon>
        <taxon>Elizabethkingia</taxon>
    </lineage>
</organism>
<evidence type="ECO:0000313" key="2">
    <source>
        <dbReference type="EMBL" id="AQX01708.1"/>
    </source>
</evidence>
<feature type="transmembrane region" description="Helical" evidence="1">
    <location>
        <begin position="6"/>
        <end position="26"/>
    </location>
</feature>
<protein>
    <submittedName>
        <fullName evidence="2">Uncharacterized protein</fullName>
    </submittedName>
</protein>
<dbReference type="RefSeq" id="WP_078396047.1">
    <property type="nucleotide sequence ID" value="NZ_CP016374.1"/>
</dbReference>
<accession>A0AAU8UTU2</accession>
<proteinExistence type="predicted"/>
<feature type="transmembrane region" description="Helical" evidence="1">
    <location>
        <begin position="61"/>
        <end position="79"/>
    </location>
</feature>
<keyword evidence="1" id="KW-1133">Transmembrane helix</keyword>
<feature type="transmembrane region" description="Helical" evidence="1">
    <location>
        <begin position="86"/>
        <end position="107"/>
    </location>
</feature>
<dbReference type="Proteomes" id="UP000190848">
    <property type="component" value="Chromosome"/>
</dbReference>
<evidence type="ECO:0000313" key="3">
    <source>
        <dbReference type="Proteomes" id="UP000190848"/>
    </source>
</evidence>
<gene>
    <name evidence="2" type="ORF">BBD32_09670</name>
</gene>
<dbReference type="EMBL" id="CP016374">
    <property type="protein sequence ID" value="AQX01708.1"/>
    <property type="molecule type" value="Genomic_DNA"/>
</dbReference>
<keyword evidence="1" id="KW-0812">Transmembrane</keyword>
<name>A0AAU8UTU2_9FLAO</name>
<evidence type="ECO:0000256" key="1">
    <source>
        <dbReference type="SAM" id="Phobius"/>
    </source>
</evidence>
<dbReference type="AlphaFoldDB" id="A0AAU8UTU2"/>